<gene>
    <name evidence="13" type="ORF">HBF25_21095</name>
</gene>
<dbReference type="EMBL" id="JAARLZ010000016">
    <property type="protein sequence ID" value="NII08887.1"/>
    <property type="molecule type" value="Genomic_DNA"/>
</dbReference>
<evidence type="ECO:0000256" key="9">
    <source>
        <dbReference type="ARBA" id="ARBA00025772"/>
    </source>
</evidence>
<name>A0A7X5ZKD7_9GAMM</name>
<keyword evidence="6 11" id="KW-0812">Transmembrane</keyword>
<evidence type="ECO:0000256" key="10">
    <source>
        <dbReference type="ARBA" id="ARBA00030775"/>
    </source>
</evidence>
<evidence type="ECO:0000256" key="4">
    <source>
        <dbReference type="ARBA" id="ARBA00022481"/>
    </source>
</evidence>
<evidence type="ECO:0000313" key="14">
    <source>
        <dbReference type="Proteomes" id="UP000490980"/>
    </source>
</evidence>
<protein>
    <recommendedName>
        <fullName evidence="2">Type II secretion system protein H</fullName>
    </recommendedName>
    <alternativeName>
        <fullName evidence="10">General secretion pathway protein H</fullName>
    </alternativeName>
</protein>
<evidence type="ECO:0000256" key="11">
    <source>
        <dbReference type="SAM" id="Phobius"/>
    </source>
</evidence>
<proteinExistence type="inferred from homology"/>
<keyword evidence="5" id="KW-0997">Cell inner membrane</keyword>
<evidence type="ECO:0000256" key="7">
    <source>
        <dbReference type="ARBA" id="ARBA00022989"/>
    </source>
</evidence>
<evidence type="ECO:0000259" key="12">
    <source>
        <dbReference type="Pfam" id="PF12019"/>
    </source>
</evidence>
<keyword evidence="4" id="KW-0488">Methylation</keyword>
<dbReference type="InterPro" id="IPR022346">
    <property type="entry name" value="T2SS_GspH"/>
</dbReference>
<sequence length="163" mass="17679">MPHHPSPGFTLAELVVVLAIVGLLAAFAVPAYRETTMRRQLRIAAEELRADLDRARLLAITTGEPVHVIAHDGTRRWAGGWSARQRGGIVTSIGHPPLDAHFRTGRRQPTMVHFKPDGTVIQGHTLTLCARKQSATAMSIVIALAGRIRTDASDPADARDCAR</sequence>
<dbReference type="SUPFAM" id="SSF54523">
    <property type="entry name" value="Pili subunits"/>
    <property type="match status" value="1"/>
</dbReference>
<comment type="similarity">
    <text evidence="9">Belongs to the GSP H family.</text>
</comment>
<evidence type="ECO:0000256" key="6">
    <source>
        <dbReference type="ARBA" id="ARBA00022692"/>
    </source>
</evidence>
<dbReference type="GO" id="GO:0015628">
    <property type="term" value="P:protein secretion by the type II secretion system"/>
    <property type="evidence" value="ECO:0007669"/>
    <property type="project" value="InterPro"/>
</dbReference>
<evidence type="ECO:0000256" key="5">
    <source>
        <dbReference type="ARBA" id="ARBA00022519"/>
    </source>
</evidence>
<comment type="subcellular location">
    <subcellularLocation>
        <location evidence="1">Cell inner membrane</location>
        <topology evidence="1">Single-pass membrane protein</topology>
    </subcellularLocation>
</comment>
<dbReference type="NCBIfam" id="TIGR02532">
    <property type="entry name" value="IV_pilin_GFxxxE"/>
    <property type="match status" value="1"/>
</dbReference>
<keyword evidence="14" id="KW-1185">Reference proteome</keyword>
<dbReference type="Pfam" id="PF07963">
    <property type="entry name" value="N_methyl"/>
    <property type="match status" value="1"/>
</dbReference>
<evidence type="ECO:0000256" key="2">
    <source>
        <dbReference type="ARBA" id="ARBA00021549"/>
    </source>
</evidence>
<organism evidence="13 14">
    <name type="scientific">Luteibacter anthropi</name>
    <dbReference type="NCBI Taxonomy" id="564369"/>
    <lineage>
        <taxon>Bacteria</taxon>
        <taxon>Pseudomonadati</taxon>
        <taxon>Pseudomonadota</taxon>
        <taxon>Gammaproteobacteria</taxon>
        <taxon>Lysobacterales</taxon>
        <taxon>Rhodanobacteraceae</taxon>
        <taxon>Luteibacter</taxon>
    </lineage>
</organism>
<dbReference type="Gene3D" id="3.55.40.10">
    <property type="entry name" value="minor pseudopilin epsh domain"/>
    <property type="match status" value="1"/>
</dbReference>
<dbReference type="RefSeq" id="WP_166952534.1">
    <property type="nucleotide sequence ID" value="NZ_JAARLZ010000016.1"/>
</dbReference>
<feature type="domain" description="General secretion pathway GspH" evidence="12">
    <location>
        <begin position="44"/>
        <end position="146"/>
    </location>
</feature>
<dbReference type="Proteomes" id="UP000490980">
    <property type="component" value="Unassembled WGS sequence"/>
</dbReference>
<accession>A0A7X5ZKD7</accession>
<evidence type="ECO:0000256" key="3">
    <source>
        <dbReference type="ARBA" id="ARBA00022475"/>
    </source>
</evidence>
<comment type="caution">
    <text evidence="13">The sequence shown here is derived from an EMBL/GenBank/DDBJ whole genome shotgun (WGS) entry which is preliminary data.</text>
</comment>
<dbReference type="GO" id="GO:0015627">
    <property type="term" value="C:type II protein secretion system complex"/>
    <property type="evidence" value="ECO:0007669"/>
    <property type="project" value="InterPro"/>
</dbReference>
<dbReference type="InterPro" id="IPR045584">
    <property type="entry name" value="Pilin-like"/>
</dbReference>
<reference evidence="13 14" key="1">
    <citation type="submission" date="2020-03" db="EMBL/GenBank/DDBJ databases">
        <authorList>
            <person name="Lai Q."/>
        </authorList>
    </citation>
    <scope>NUCLEOTIDE SEQUENCE [LARGE SCALE GENOMIC DNA]</scope>
    <source>
        <strain evidence="13 14">CCUG 25036</strain>
    </source>
</reference>
<keyword evidence="7 11" id="KW-1133">Transmembrane helix</keyword>
<keyword evidence="3" id="KW-1003">Cell membrane</keyword>
<dbReference type="AlphaFoldDB" id="A0A7X5ZKD7"/>
<dbReference type="GO" id="GO:0005886">
    <property type="term" value="C:plasma membrane"/>
    <property type="evidence" value="ECO:0007669"/>
    <property type="project" value="UniProtKB-SubCell"/>
</dbReference>
<evidence type="ECO:0000313" key="13">
    <source>
        <dbReference type="EMBL" id="NII08887.1"/>
    </source>
</evidence>
<dbReference type="Pfam" id="PF12019">
    <property type="entry name" value="GspH"/>
    <property type="match status" value="1"/>
</dbReference>
<feature type="transmembrane region" description="Helical" evidence="11">
    <location>
        <begin position="12"/>
        <end position="32"/>
    </location>
</feature>
<evidence type="ECO:0000256" key="1">
    <source>
        <dbReference type="ARBA" id="ARBA00004377"/>
    </source>
</evidence>
<dbReference type="InterPro" id="IPR012902">
    <property type="entry name" value="N_methyl_site"/>
</dbReference>
<keyword evidence="8 11" id="KW-0472">Membrane</keyword>
<evidence type="ECO:0000256" key="8">
    <source>
        <dbReference type="ARBA" id="ARBA00023136"/>
    </source>
</evidence>